<evidence type="ECO:0000313" key="2">
    <source>
        <dbReference type="EMBL" id="GHD32228.1"/>
    </source>
</evidence>
<dbReference type="InterPro" id="IPR007278">
    <property type="entry name" value="DUF397"/>
</dbReference>
<dbReference type="EMBL" id="BMXL01000023">
    <property type="protein sequence ID" value="GHD32228.1"/>
    <property type="molecule type" value="Genomic_DNA"/>
</dbReference>
<sequence>MGQLDMGTREGETLNWADGRSAGTWRKSRRSYDRGQCWEARLRRDGANVRDSQNPSAAELGVPFGEWVRLLAVTPRSVSPGDR</sequence>
<dbReference type="Proteomes" id="UP000654947">
    <property type="component" value="Unassembled WGS sequence"/>
</dbReference>
<evidence type="ECO:0000259" key="1">
    <source>
        <dbReference type="Pfam" id="PF04149"/>
    </source>
</evidence>
<gene>
    <name evidence="2" type="ORF">GCM10007147_35540</name>
</gene>
<evidence type="ECO:0000313" key="3">
    <source>
        <dbReference type="Proteomes" id="UP000654947"/>
    </source>
</evidence>
<organism evidence="2 3">
    <name type="scientific">Nocardiopsis kunsanensis</name>
    <dbReference type="NCBI Taxonomy" id="141693"/>
    <lineage>
        <taxon>Bacteria</taxon>
        <taxon>Bacillati</taxon>
        <taxon>Actinomycetota</taxon>
        <taxon>Actinomycetes</taxon>
        <taxon>Streptosporangiales</taxon>
        <taxon>Nocardiopsidaceae</taxon>
        <taxon>Nocardiopsis</taxon>
    </lineage>
</organism>
<reference evidence="2 3" key="1">
    <citation type="journal article" date="2014" name="Int. J. Syst. Evol. Microbiol.">
        <title>Complete genome sequence of Corynebacterium casei LMG S-19264T (=DSM 44701T), isolated from a smear-ripened cheese.</title>
        <authorList>
            <consortium name="US DOE Joint Genome Institute (JGI-PGF)"/>
            <person name="Walter F."/>
            <person name="Albersmeier A."/>
            <person name="Kalinowski J."/>
            <person name="Ruckert C."/>
        </authorList>
    </citation>
    <scope>NUCLEOTIDE SEQUENCE [LARGE SCALE GENOMIC DNA]</scope>
    <source>
        <strain evidence="2 3">KCTC 19473</strain>
    </source>
</reference>
<name>A0A918XHG5_9ACTN</name>
<dbReference type="Pfam" id="PF04149">
    <property type="entry name" value="DUF397"/>
    <property type="match status" value="1"/>
</dbReference>
<protein>
    <recommendedName>
        <fullName evidence="1">DUF397 domain-containing protein</fullName>
    </recommendedName>
</protein>
<comment type="caution">
    <text evidence="2">The sequence shown here is derived from an EMBL/GenBank/DDBJ whole genome shotgun (WGS) entry which is preliminary data.</text>
</comment>
<dbReference type="AlphaFoldDB" id="A0A918XHG5"/>
<accession>A0A918XHG5</accession>
<proteinExistence type="predicted"/>
<feature type="domain" description="DUF397" evidence="1">
    <location>
        <begin position="24"/>
        <end position="72"/>
    </location>
</feature>
<keyword evidence="3" id="KW-1185">Reference proteome</keyword>